<dbReference type="PRINTS" id="PR00449">
    <property type="entry name" value="RASTRNSFRMNG"/>
</dbReference>
<dbReference type="Proteomes" id="UP000503462">
    <property type="component" value="Chromosome 4"/>
</dbReference>
<comment type="similarity">
    <text evidence="2">Belongs to the small GTPase superfamily. Rho family. CDC42 subfamily.</text>
</comment>
<accession>A0A6H0Y0V8</accession>
<keyword evidence="11" id="KW-0131">Cell cycle</keyword>
<evidence type="ECO:0000256" key="8">
    <source>
        <dbReference type="ARBA" id="ARBA00023136"/>
    </source>
</evidence>
<dbReference type="InterPro" id="IPR003578">
    <property type="entry name" value="Small_GTPase_Rho"/>
</dbReference>
<dbReference type="SMART" id="SM00175">
    <property type="entry name" value="RAB"/>
    <property type="match status" value="1"/>
</dbReference>
<name>A0A6H0Y0V8_9PEZI</name>
<dbReference type="OrthoDB" id="8830751at2759"/>
<evidence type="ECO:0000256" key="4">
    <source>
        <dbReference type="ARBA" id="ARBA00022481"/>
    </source>
</evidence>
<dbReference type="PANTHER" id="PTHR24072">
    <property type="entry name" value="RHO FAMILY GTPASE"/>
    <property type="match status" value="1"/>
</dbReference>
<dbReference type="InterPro" id="IPR001806">
    <property type="entry name" value="Small_GTPase"/>
</dbReference>
<evidence type="ECO:0000256" key="3">
    <source>
        <dbReference type="ARBA" id="ARBA00022475"/>
    </source>
</evidence>
<dbReference type="CDD" id="cd01874">
    <property type="entry name" value="Cdc42"/>
    <property type="match status" value="1"/>
</dbReference>
<evidence type="ECO:0000256" key="1">
    <source>
        <dbReference type="ARBA" id="ARBA00004342"/>
    </source>
</evidence>
<feature type="compositionally biased region" description="Polar residues" evidence="13">
    <location>
        <begin position="492"/>
        <end position="505"/>
    </location>
</feature>
<comment type="subcellular location">
    <subcellularLocation>
        <location evidence="1">Cell membrane</location>
        <topology evidence="1">Lipid-anchor</topology>
        <orientation evidence="1">Cytoplasmic side</orientation>
    </subcellularLocation>
</comment>
<dbReference type="EMBL" id="CP051142">
    <property type="protein sequence ID" value="QIX00644.1"/>
    <property type="molecule type" value="Genomic_DNA"/>
</dbReference>
<dbReference type="SMART" id="SM00173">
    <property type="entry name" value="RAS"/>
    <property type="match status" value="1"/>
</dbReference>
<dbReference type="GO" id="GO:0003924">
    <property type="term" value="F:GTPase activity"/>
    <property type="evidence" value="ECO:0007669"/>
    <property type="project" value="InterPro"/>
</dbReference>
<sequence length="919" mass="100753">MVVATIKCVVVGDGAVGKTCLLISYTTNKFPSEYVPTVFDNYAVTVMIGDEPYTLGLFDTAGQEDYDRLRPLSYPQTDVFLVCFSVTSPASFENVREKWFPEVHHHCPGVPCLIVGTQTDLRDDTQVREKLAKQKMQPVRKEDGERMAKDLGAVKYVECSALTQFKLKDVFDEAIVAALEPPKPGKSSGRRKGKMADDTSKRFEKSTFALAGIPTGQAARNAFAQQGMAQINHHLRGNAFAAQALNERATSPPSDIHPAMRGRSNSETSLLPRLQAESRRVATPTLRDAIELRKAQNRSAALDHALRYPEFDASAAHTIGAGSSQTPAKKGVMELLTPITNWKLFTRKTSKKGRIPRAGLTESASMPAVVADTTADNTSIPPTPPAKNTPPVPSRIESSLGTTSRTINVAFPLNPMTVKLDGATSRRDEDSNGFLPFFGGTRSRDHSPERSHTAPDLSLFATSMDNFEMLSPDVFTNSSAAPSPLRVYGESVGTSKSSKDSISPTTMLSTAPILRHKTGSIQNTMSPRHCSVIVEESDHVESASKSGRYTPDDASIDNDSEIDFTPTKGHARSYEAIQRSEEASADNSSPYSVHATSESAHPPDTRPEPLTFNPRTSSTRYALLPIGIASPVSKSEGDVDSISDPTADAAGTILRSKVSELTKNLRQRLEKVTEDCQQKIDDFTDHLAKTCDTKITETAQECEHKAQELQNKINKLVGDVQTLKTTLDEHVVNAQVMDEIGRMMESGFLKIHADFNNFRSGLMTLKLELEELRQCHHAIAQMYSRIMIMSDPLDVDSEGQAQEQAAVKTRGRQGHNSPSKNTGNQRFKTVPNPSTTTPRWLLDRMPQISREKEHGSKSVGPLVDASLDLQSTDLPPAPRWMEVNGKVIPITPTALWDMLMSLQDRLDRVELGQQAATKE</sequence>
<dbReference type="GO" id="GO:0051301">
    <property type="term" value="P:cell division"/>
    <property type="evidence" value="ECO:0007669"/>
    <property type="project" value="UniProtKB-KW"/>
</dbReference>
<dbReference type="GO" id="GO:0030010">
    <property type="term" value="P:establishment of cell polarity"/>
    <property type="evidence" value="ECO:0007669"/>
    <property type="project" value="UniProtKB-ARBA"/>
</dbReference>
<dbReference type="SUPFAM" id="SSF52540">
    <property type="entry name" value="P-loop containing nucleoside triphosphate hydrolases"/>
    <property type="match status" value="1"/>
</dbReference>
<feature type="compositionally biased region" description="Polar residues" evidence="13">
    <location>
        <begin position="814"/>
        <end position="838"/>
    </location>
</feature>
<feature type="compositionally biased region" description="Pro residues" evidence="13">
    <location>
        <begin position="381"/>
        <end position="393"/>
    </location>
</feature>
<feature type="region of interest" description="Disordered" evidence="13">
    <location>
        <begin position="796"/>
        <end position="839"/>
    </location>
</feature>
<dbReference type="AlphaFoldDB" id="A0A6H0Y0V8"/>
<dbReference type="GO" id="GO:0051286">
    <property type="term" value="C:cell tip"/>
    <property type="evidence" value="ECO:0007669"/>
    <property type="project" value="UniProtKB-ARBA"/>
</dbReference>
<evidence type="ECO:0000256" key="13">
    <source>
        <dbReference type="SAM" id="MobiDB-lite"/>
    </source>
</evidence>
<evidence type="ECO:0000256" key="11">
    <source>
        <dbReference type="ARBA" id="ARBA00023306"/>
    </source>
</evidence>
<evidence type="ECO:0000313" key="14">
    <source>
        <dbReference type="EMBL" id="QIX00644.1"/>
    </source>
</evidence>
<evidence type="ECO:0000256" key="7">
    <source>
        <dbReference type="ARBA" id="ARBA00023134"/>
    </source>
</evidence>
<keyword evidence="3" id="KW-1003">Cell membrane</keyword>
<feature type="compositionally biased region" description="Polar residues" evidence="13">
    <location>
        <begin position="585"/>
        <end position="599"/>
    </location>
</feature>
<dbReference type="SUPFAM" id="SSF58113">
    <property type="entry name" value="Apolipoprotein A-I"/>
    <property type="match status" value="1"/>
</dbReference>
<dbReference type="InterPro" id="IPR037874">
    <property type="entry name" value="Cdc42"/>
</dbReference>
<evidence type="ECO:0000256" key="10">
    <source>
        <dbReference type="ARBA" id="ARBA00023289"/>
    </source>
</evidence>
<keyword evidence="4" id="KW-0488">Methylation</keyword>
<keyword evidence="12" id="KW-0175">Coiled coil</keyword>
<dbReference type="PROSITE" id="PS51421">
    <property type="entry name" value="RAS"/>
    <property type="match status" value="1"/>
</dbReference>
<dbReference type="InterPro" id="IPR005225">
    <property type="entry name" value="Small_GTP-bd"/>
</dbReference>
<keyword evidence="5" id="KW-0132">Cell division</keyword>
<protein>
    <recommendedName>
        <fullName evidence="16">Cell division control protein 42 homolog</fullName>
    </recommendedName>
</protein>
<feature type="region of interest" description="Disordered" evidence="13">
    <location>
        <begin position="375"/>
        <end position="399"/>
    </location>
</feature>
<keyword evidence="6" id="KW-0547">Nucleotide-binding</keyword>
<dbReference type="PROSITE" id="PS51419">
    <property type="entry name" value="RAB"/>
    <property type="match status" value="1"/>
</dbReference>
<dbReference type="Pfam" id="PF00071">
    <property type="entry name" value="Ras"/>
    <property type="match status" value="1"/>
</dbReference>
<dbReference type="Gene3D" id="1.20.120.20">
    <property type="entry name" value="Apolipoprotein"/>
    <property type="match status" value="1"/>
</dbReference>
<dbReference type="NCBIfam" id="TIGR00231">
    <property type="entry name" value="small_GTP"/>
    <property type="match status" value="1"/>
</dbReference>
<feature type="coiled-coil region" evidence="12">
    <location>
        <begin position="662"/>
        <end position="726"/>
    </location>
</feature>
<keyword evidence="8" id="KW-0472">Membrane</keyword>
<dbReference type="GO" id="GO:0005886">
    <property type="term" value="C:plasma membrane"/>
    <property type="evidence" value="ECO:0007669"/>
    <property type="project" value="UniProtKB-SubCell"/>
</dbReference>
<evidence type="ECO:0000256" key="5">
    <source>
        <dbReference type="ARBA" id="ARBA00022618"/>
    </source>
</evidence>
<evidence type="ECO:0000256" key="2">
    <source>
        <dbReference type="ARBA" id="ARBA00008112"/>
    </source>
</evidence>
<keyword evidence="10" id="KW-0636">Prenylation</keyword>
<dbReference type="InterPro" id="IPR027417">
    <property type="entry name" value="P-loop_NTPase"/>
</dbReference>
<dbReference type="SMART" id="SM00174">
    <property type="entry name" value="RHO"/>
    <property type="match status" value="1"/>
</dbReference>
<reference evidence="14 15" key="1">
    <citation type="journal article" date="2016" name="Sci. Rep.">
        <title>Peltaster fructicola genome reveals evolution from an invasive phytopathogen to an ectophytic parasite.</title>
        <authorList>
            <person name="Xu C."/>
            <person name="Chen H."/>
            <person name="Gleason M.L."/>
            <person name="Xu J.R."/>
            <person name="Liu H."/>
            <person name="Zhang R."/>
            <person name="Sun G."/>
        </authorList>
    </citation>
    <scope>NUCLEOTIDE SEQUENCE [LARGE SCALE GENOMIC DNA]</scope>
    <source>
        <strain evidence="14 15">LNHT1506</strain>
    </source>
</reference>
<keyword evidence="7" id="KW-0342">GTP-binding</keyword>
<evidence type="ECO:0000256" key="6">
    <source>
        <dbReference type="ARBA" id="ARBA00022741"/>
    </source>
</evidence>
<dbReference type="Gene3D" id="3.40.50.300">
    <property type="entry name" value="P-loop containing nucleotide triphosphate hydrolases"/>
    <property type="match status" value="1"/>
</dbReference>
<dbReference type="FunFam" id="3.40.50.300:FF:000236">
    <property type="entry name" value="Cell division control protein 42"/>
    <property type="match status" value="1"/>
</dbReference>
<dbReference type="GO" id="GO:0005525">
    <property type="term" value="F:GTP binding"/>
    <property type="evidence" value="ECO:0007669"/>
    <property type="project" value="UniProtKB-KW"/>
</dbReference>
<evidence type="ECO:0000256" key="12">
    <source>
        <dbReference type="SAM" id="Coils"/>
    </source>
</evidence>
<keyword evidence="15" id="KW-1185">Reference proteome</keyword>
<keyword evidence="9" id="KW-0449">Lipoprotein</keyword>
<gene>
    <name evidence="14" type="ORF">AMS68_006161</name>
</gene>
<evidence type="ECO:0000313" key="15">
    <source>
        <dbReference type="Proteomes" id="UP000503462"/>
    </source>
</evidence>
<dbReference type="GO" id="GO:0012505">
    <property type="term" value="C:endomembrane system"/>
    <property type="evidence" value="ECO:0007669"/>
    <property type="project" value="UniProtKB-ARBA"/>
</dbReference>
<feature type="region of interest" description="Disordered" evidence="13">
    <location>
        <begin position="537"/>
        <end position="617"/>
    </location>
</feature>
<evidence type="ECO:0008006" key="16">
    <source>
        <dbReference type="Google" id="ProtNLM"/>
    </source>
</evidence>
<feature type="compositionally biased region" description="Basic and acidic residues" evidence="13">
    <location>
        <begin position="442"/>
        <end position="453"/>
    </location>
</feature>
<organism evidence="14 15">
    <name type="scientific">Peltaster fructicola</name>
    <dbReference type="NCBI Taxonomy" id="286661"/>
    <lineage>
        <taxon>Eukaryota</taxon>
        <taxon>Fungi</taxon>
        <taxon>Dikarya</taxon>
        <taxon>Ascomycota</taxon>
        <taxon>Pezizomycotina</taxon>
        <taxon>Dothideomycetes</taxon>
        <taxon>Dothideomycetes incertae sedis</taxon>
        <taxon>Peltaster</taxon>
    </lineage>
</organism>
<proteinExistence type="inferred from homology"/>
<evidence type="ECO:0000256" key="9">
    <source>
        <dbReference type="ARBA" id="ARBA00023288"/>
    </source>
</evidence>
<feature type="region of interest" description="Disordered" evidence="13">
    <location>
        <begin position="478"/>
        <end position="505"/>
    </location>
</feature>
<feature type="region of interest" description="Disordered" evidence="13">
    <location>
        <begin position="423"/>
        <end position="454"/>
    </location>
</feature>
<dbReference type="PROSITE" id="PS51420">
    <property type="entry name" value="RHO"/>
    <property type="match status" value="1"/>
</dbReference>
<dbReference type="GO" id="GO:0005938">
    <property type="term" value="C:cell cortex"/>
    <property type="evidence" value="ECO:0007669"/>
    <property type="project" value="UniProtKB-ARBA"/>
</dbReference>
<dbReference type="GO" id="GO:0030427">
    <property type="term" value="C:site of polarized growth"/>
    <property type="evidence" value="ECO:0007669"/>
    <property type="project" value="UniProtKB-ARBA"/>
</dbReference>
<dbReference type="GO" id="GO:0007264">
    <property type="term" value="P:small GTPase-mediated signal transduction"/>
    <property type="evidence" value="ECO:0007669"/>
    <property type="project" value="InterPro"/>
</dbReference>